<accession>A0AAW1PH76</accession>
<keyword evidence="5" id="KW-1185">Reference proteome</keyword>
<dbReference type="InterPro" id="IPR051601">
    <property type="entry name" value="Serine_prot/Carboxylest_S33"/>
</dbReference>
<dbReference type="PANTHER" id="PTHR43248">
    <property type="entry name" value="2-SUCCINYL-6-HYDROXY-2,4-CYCLOHEXADIENE-1-CARBOXYLATE SYNTHASE"/>
    <property type="match status" value="1"/>
</dbReference>
<dbReference type="Proteomes" id="UP001489004">
    <property type="component" value="Unassembled WGS sequence"/>
</dbReference>
<evidence type="ECO:0000259" key="3">
    <source>
        <dbReference type="Pfam" id="PF12697"/>
    </source>
</evidence>
<evidence type="ECO:0000256" key="1">
    <source>
        <dbReference type="ARBA" id="ARBA00010088"/>
    </source>
</evidence>
<dbReference type="AlphaFoldDB" id="A0AAW1PH76"/>
<dbReference type="Gene3D" id="3.40.50.1820">
    <property type="entry name" value="alpha/beta hydrolase"/>
    <property type="match status" value="1"/>
</dbReference>
<dbReference type="InterPro" id="IPR029058">
    <property type="entry name" value="AB_hydrolase_fold"/>
</dbReference>
<name>A0AAW1PH76_9CHLO</name>
<dbReference type="Pfam" id="PF12697">
    <property type="entry name" value="Abhydrolase_6"/>
    <property type="match status" value="1"/>
</dbReference>
<sequence length="364" mass="40307">MMPVLRGRAVAAWGNARPQKLLCYQGFGPSKLGPAHISWPAALLQVQPSRTCRREICTTSRAVMALERPATVTLPSAGLRHSAAEHTIAYEVIQGALVRWSARGRSSRPPPTAIMVHGILGSRKNMLQFAQRLVEGHPSWQVLLVDMRCHGESAQLAQQPRGPHGVDTAAGDILRLLAQLKLFPEVLIGHSFGGKVVMSMAEQFGRIGMQMPRPVQVWVLDALPGANWVVSAGFSLHIARWTSTNLRPFNADHRRLTWSFDLAGIHEMYVSYETTSLWPFLQNPPNGVRVNFVKAADSNFRWAGHDEDRLRALGHNVHLLSNAGHWVHTDNPEGLFDILSPSFGMVPDLHMLRASQIPERARTG</sequence>
<feature type="domain" description="AB hydrolase-1" evidence="3">
    <location>
        <begin position="114"/>
        <end position="337"/>
    </location>
</feature>
<dbReference type="InterPro" id="IPR000073">
    <property type="entry name" value="AB_hydrolase_1"/>
</dbReference>
<proteinExistence type="inferred from homology"/>
<comment type="similarity">
    <text evidence="1">Belongs to the peptidase S33 family.</text>
</comment>
<organism evidence="4 5">
    <name type="scientific">[Myrmecia] bisecta</name>
    <dbReference type="NCBI Taxonomy" id="41462"/>
    <lineage>
        <taxon>Eukaryota</taxon>
        <taxon>Viridiplantae</taxon>
        <taxon>Chlorophyta</taxon>
        <taxon>core chlorophytes</taxon>
        <taxon>Trebouxiophyceae</taxon>
        <taxon>Trebouxiales</taxon>
        <taxon>Trebouxiaceae</taxon>
        <taxon>Myrmecia</taxon>
    </lineage>
</organism>
<gene>
    <name evidence="4" type="ORF">WJX72_005084</name>
</gene>
<evidence type="ECO:0000256" key="2">
    <source>
        <dbReference type="ARBA" id="ARBA00022801"/>
    </source>
</evidence>
<reference evidence="4 5" key="1">
    <citation type="journal article" date="2024" name="Nat. Commun.">
        <title>Phylogenomics reveals the evolutionary origins of lichenization in chlorophyte algae.</title>
        <authorList>
            <person name="Puginier C."/>
            <person name="Libourel C."/>
            <person name="Otte J."/>
            <person name="Skaloud P."/>
            <person name="Haon M."/>
            <person name="Grisel S."/>
            <person name="Petersen M."/>
            <person name="Berrin J.G."/>
            <person name="Delaux P.M."/>
            <person name="Dal Grande F."/>
            <person name="Keller J."/>
        </authorList>
    </citation>
    <scope>NUCLEOTIDE SEQUENCE [LARGE SCALE GENOMIC DNA]</scope>
    <source>
        <strain evidence="4 5">SAG 2043</strain>
    </source>
</reference>
<evidence type="ECO:0000313" key="5">
    <source>
        <dbReference type="Proteomes" id="UP001489004"/>
    </source>
</evidence>
<comment type="caution">
    <text evidence="4">The sequence shown here is derived from an EMBL/GenBank/DDBJ whole genome shotgun (WGS) entry which is preliminary data.</text>
</comment>
<dbReference type="EMBL" id="JALJOR010000008">
    <property type="protein sequence ID" value="KAK9812876.1"/>
    <property type="molecule type" value="Genomic_DNA"/>
</dbReference>
<dbReference type="PANTHER" id="PTHR43248:SF14">
    <property type="entry name" value="ALPHA_BETA-HYDROLASES SUPERFAMILY PROTEIN"/>
    <property type="match status" value="1"/>
</dbReference>
<dbReference type="GO" id="GO:0016787">
    <property type="term" value="F:hydrolase activity"/>
    <property type="evidence" value="ECO:0007669"/>
    <property type="project" value="UniProtKB-KW"/>
</dbReference>
<dbReference type="SUPFAM" id="SSF53474">
    <property type="entry name" value="alpha/beta-Hydrolases"/>
    <property type="match status" value="1"/>
</dbReference>
<keyword evidence="2" id="KW-0378">Hydrolase</keyword>
<protein>
    <recommendedName>
        <fullName evidence="3">AB hydrolase-1 domain-containing protein</fullName>
    </recommendedName>
</protein>
<evidence type="ECO:0000313" key="4">
    <source>
        <dbReference type="EMBL" id="KAK9812876.1"/>
    </source>
</evidence>